<feature type="region of interest" description="Disordered" evidence="1">
    <location>
        <begin position="1223"/>
        <end position="1250"/>
    </location>
</feature>
<organism evidence="2">
    <name type="scientific">Cryptosporidium hominis</name>
    <dbReference type="NCBI Taxonomy" id="237895"/>
    <lineage>
        <taxon>Eukaryota</taxon>
        <taxon>Sar</taxon>
        <taxon>Alveolata</taxon>
        <taxon>Apicomplexa</taxon>
        <taxon>Conoidasida</taxon>
        <taxon>Coccidia</taxon>
        <taxon>Eucoccidiorida</taxon>
        <taxon>Eimeriorina</taxon>
        <taxon>Cryptosporidiidae</taxon>
        <taxon>Cryptosporidium</taxon>
    </lineage>
</organism>
<evidence type="ECO:0000256" key="1">
    <source>
        <dbReference type="SAM" id="MobiDB-lite"/>
    </source>
</evidence>
<dbReference type="EMBL" id="LN877949">
    <property type="protein sequence ID" value="CUV04834.1"/>
    <property type="molecule type" value="Genomic_DNA"/>
</dbReference>
<feature type="region of interest" description="Disordered" evidence="1">
    <location>
        <begin position="1146"/>
        <end position="1178"/>
    </location>
</feature>
<reference evidence="2" key="1">
    <citation type="submission" date="2015-08" db="EMBL/GenBank/DDBJ databases">
        <authorList>
            <person name="Babu N.S."/>
            <person name="Beckwith C.J."/>
            <person name="Beseler K.G."/>
            <person name="Brison A."/>
            <person name="Carone J.V."/>
            <person name="Caskin T.P."/>
            <person name="Diamond M."/>
            <person name="Durham M.E."/>
            <person name="Foxe J.M."/>
            <person name="Go M."/>
            <person name="Henderson B.A."/>
            <person name="Jones I.B."/>
            <person name="McGettigan J.A."/>
            <person name="Micheletti S.J."/>
            <person name="Nasrallah M.E."/>
            <person name="Ortiz D."/>
            <person name="Piller C.R."/>
            <person name="Privatt S.R."/>
            <person name="Schneider S.L."/>
            <person name="Sharp S."/>
            <person name="Smith T.C."/>
            <person name="Stanton J.D."/>
            <person name="Ullery H.E."/>
            <person name="Wilson R.J."/>
            <person name="Serrano M.G."/>
            <person name="Buck G."/>
            <person name="Lee V."/>
            <person name="Wang Y."/>
            <person name="Carvalho R."/>
            <person name="Voegtly L."/>
            <person name="Shi R."/>
            <person name="Duckworth R."/>
            <person name="Johnson A."/>
            <person name="Loviza R."/>
            <person name="Walstead R."/>
            <person name="Shah Z."/>
            <person name="Kiflezghi M."/>
            <person name="Wade K."/>
            <person name="Ball S.L."/>
            <person name="Bradley K.W."/>
            <person name="Asai D.J."/>
            <person name="Bowman C.A."/>
            <person name="Russell D.A."/>
            <person name="Pope W.H."/>
            <person name="Jacobs-Sera D."/>
            <person name="Hendrix R.W."/>
            <person name="Hatfull G.F."/>
        </authorList>
    </citation>
    <scope>NUCLEOTIDE SEQUENCE [LARGE SCALE GENOMIC DNA]</scope>
</reference>
<dbReference type="VEuPathDB" id="CryptoDB:ChTU502y2012_384g0260"/>
<feature type="compositionally biased region" description="Polar residues" evidence="1">
    <location>
        <begin position="1233"/>
        <end position="1244"/>
    </location>
</feature>
<dbReference type="Proteomes" id="UP000199752">
    <property type="component" value="Chromosome 3"/>
</dbReference>
<proteinExistence type="predicted"/>
<dbReference type="VEuPathDB" id="CryptoDB:GY17_00003915"/>
<protein>
    <submittedName>
        <fullName evidence="2">Uncharacterized protein</fullName>
    </submittedName>
</protein>
<gene>
    <name evidence="2" type="ORF">CHUDEA3_210</name>
</gene>
<name>A0A0S4TC93_CRYHO</name>
<evidence type="ECO:0000313" key="2">
    <source>
        <dbReference type="EMBL" id="CUV04834.1"/>
    </source>
</evidence>
<dbReference type="VEuPathDB" id="CryptoDB:CHUDEA3_210"/>
<sequence length="1937" mass="219785">MATFNIPNFKIVISSVFCNGIVETPRQTHHSNSGQVMSNNGWFQLYAVSTKQSLERDADAEDQYDSGEERAEKIVDYITSSIKGLFPNIPSEFYLKYGSASVVISQLNVEVVKTNNDLASTISELEEVNSSSFLNQEKTFETPLVNIILCNFDGAPSISSSPNSFSHILKLYEVSNTYQEIELLFVGFSASKHPETERFSKKNFEKFKTELQRLFGNNAKDKCLWFSASNQLDMPDSNLHVCARQIHTRLLEEAANAVNARIKTVIEYILDSRNEGPKLSHSLKLTDSLLTPEILETPEFLTSGMNSPITSQVGGTQCRKLQVSDMWYQWILDIINKSDLLGLMLFRLGLINEALLIYEHLLDDCRKSINPFIKELQNQSVGFAEIVAPKDPLLLASDCCFGDCKTHLTENNTLIHRDKLILPLDFSKLILNKRATYFDIIQIIFLRQIFILLSVKDFRKVCNRIHMFSRKFSKEILPVTDQLKYKILCHLWIFRFIMSIAAISFPGVPSNPAYTSGYSPGSAISSLKIIIISSILPRLIHFLGASESVDVWKHKPSAPKLPPDSNVSSMEIQTALIKWATQCISSILLNCICDFDEFSRLEEELENNSNKTNHSVSTISNKCSQFPLYDKVPIEEKSNNINNDSGLEQNSDTGMDTKVCLKSKNSNFEYSQSLSSSSFSLFHLASRHLSLVCILLSSEIWNESSSKLDENKTFEELFDIQFLQNMSNNLNDNTEHYYTLKELYCSLKSPSKAYRMLCEVVGMAAMDYISSGQLKSAISLPWGIIFENKNFLKWILKELNCETSTFVDYETSRISDISFCYRFVRIWLDFPTILLPIPLQWAKLSNISQKLLIKLFAKKVNPISLSYINYNDSYLLQAEIGIRLFLNILDSNNQSNFSQENDSNKDFKENTALEEQLILETYISKCLENSNIVKVDSLQWEFPSHPNLWAHLFIPEYRSEKTKEIPKLKMRAFINLGNQTTDKNEALESYDLQTKSFKGVTLKIVERQILMALLGGGKLIRLPTKALPCCGLLDPLKPVQGYFYVFHEILRPSGRLFLKSPNVLSPLQSPLGSSGQQIKPSEDVGSKIGQIEKQELGKNMESQRIEQQEAGNNLSIQKMKSSNRSGSNSNYNSWFQKKSSKHERSFSFSNSELEHVREGRSNISNPMGSNKRKDGSPRQWMWEIVTGFKWGSSSYGGSSKSKSKASSFNGSLYSEKANEISEMNNLDDREKVPTSTSVHGSSLKNSERLKIPSSPLDNAIKVEENLSPSKVITVNTPGPSNWVITEASKSNSKKSASVSPKLALSPKNEDSTQCLVTPPNSWIHKFTVPGIPSRCILLIYIGLSSPVYFGSVWLRVNGTRWILLENTITESSKSKVILEPGLNKIELDIFCEEGESSFFIDSIGLSDRTSFSIPINFLWVIPLGTLPSPHILPKVISEFQIFETNLGILSGKKPINSGIITKTSKDELECNRDNAWNPLKKWTTLYSFGIKNLSEMISMEIQFRDIIQKSNLPKPVSRNLLSTNTGEKKLYRISVEIERDWFQIYNVDMEVTLSFQESETESIQVFTDEVELVQLDGMESRIILKPEINQKLIKLPSFSSECIIQTPIMFDMSPMKTSTEVNFSLNLIASIKGQEKEVCTRHNFVFQVGPQVDLKNIQPVPNLDHYSLPFYYFELLFEATCKRVLVEKIITMLPKDLESSDLFGIMAPVELKPRTIENFQDLGDLYSIREYTLSHPLIIESNSRPLKLIWIVPKTELQKMFTPQILISTISLPKEERTKLSISGPFQIPMETLYNFISLGKSTHSTDNLLETSLDGLSLDHVEHPSYSKVDSEFPLVIYLNYTFQKEETFSYCLNYFGDEDSEDKGCWWFIGARNGYIEAKPGSKIKLEFRVVPLTNGLLKLPSINFGCSNSHPYSYPYFTLSDNSRKFYLGKQVVI</sequence>
<dbReference type="VEuPathDB" id="CryptoDB:Chro.30032"/>
<accession>A0A0S4TC93</accession>